<dbReference type="OrthoDB" id="62853at2759"/>
<evidence type="ECO:0000256" key="3">
    <source>
        <dbReference type="ARBA" id="ARBA00022664"/>
    </source>
</evidence>
<dbReference type="InterPro" id="IPR008942">
    <property type="entry name" value="ENTH_VHS"/>
</dbReference>
<keyword evidence="5" id="KW-0287">Flowering</keyword>
<keyword evidence="11" id="KW-1185">Reference proteome</keyword>
<comment type="subcellular location">
    <subcellularLocation>
        <location evidence="1">Nucleus</location>
    </subcellularLocation>
</comment>
<dbReference type="SMART" id="SM00582">
    <property type="entry name" value="RPR"/>
    <property type="match status" value="1"/>
</dbReference>
<organism evidence="10 11">
    <name type="scientific">Kingdonia uniflora</name>
    <dbReference type="NCBI Taxonomy" id="39325"/>
    <lineage>
        <taxon>Eukaryota</taxon>
        <taxon>Viridiplantae</taxon>
        <taxon>Streptophyta</taxon>
        <taxon>Embryophyta</taxon>
        <taxon>Tracheophyta</taxon>
        <taxon>Spermatophyta</taxon>
        <taxon>Magnoliopsida</taxon>
        <taxon>Ranunculales</taxon>
        <taxon>Circaeasteraceae</taxon>
        <taxon>Kingdonia</taxon>
    </lineage>
</organism>
<keyword evidence="6" id="KW-0804">Transcription</keyword>
<gene>
    <name evidence="10" type="ORF">GIB67_036048</name>
</gene>
<feature type="region of interest" description="Disordered" evidence="8">
    <location>
        <begin position="434"/>
        <end position="470"/>
    </location>
</feature>
<feature type="compositionally biased region" description="Pro residues" evidence="8">
    <location>
        <begin position="895"/>
        <end position="966"/>
    </location>
</feature>
<dbReference type="Gene3D" id="1.25.40.90">
    <property type="match status" value="1"/>
</dbReference>
<keyword evidence="2" id="KW-0217">Developmental protein</keyword>
<sequence>MYGLERCSYRLGETSSQDIKPSISHGTNLPIGGGVSGSNLNNSSALKEEVSGDGDRKEIHPEIVKVVTHSKRLDAKESKIDNEGNNLGGDSNDDFAPHETVRPLKTGERIDVNTETNSKSLVKANKHIVGSDTSSGVHDASKGIHSSSDQGKGKLSMYENQRKSQAELRGRKLASNEDLRPAKRPKRANFGDATATKSNMKNSANNKGENHLESKQSSSHVKAKNNLASRNKLSAYASNSQVDGDVSPPSKRRLRAFVAKSDSLTESVREVKRKSSDFHKREDANSNCDRSHVTQVQTRRKIRRYVDNDEEECTTPIHRDSSSILKSLPSDVSEIGCAPPSLGSPACAEENVIAGLAEKLQDGVPEDELAPPVKLLDESFLLNLKQSDEKRSIVTDEDKKPMIDSPKILHVVSPTANVLQLKAVKPQYKISGTHSKITSHTGSAKVSNIVSDDSKRSSVQPSNQKSWPAISSEKSKITPKATKLRANDAVYTAEHSILEETMIRERLEATRVDNTASSSADSVISMKHLIAVAQAKRKQALFQSHDHNVLTSMSTVSVVQDRSVSPVSGSQPSPSAHGRLLTTEHVDQEEVEEGRVSPGYGEPPHSLSGGTEAAVARDAFEGMIETLSRTKESIGRATRLAIDCAKYGIASEVVELLIRKLENEPSFHRRVDLFFLVDSITQCSHSQKGIAGASYIPTVQAALPRLLGAAAPPGTSARENRRQCHKVLRLWLERKILPESTLRRYMDDIGVSNDDMNAGFHLRRPSRAERAIDDPIREMEGMLVDEYGSNATFQLPGFLSSHVLEDEEEDLSSNSRRETDDESPAHASEDPEQCIVSPSDRRHLILEEVDGELEMEDVCGSSKDERHISSRHSFSMDFQGPSPDMDSSIETEFSPLPPGSPPLPLDSPLPPPPIPSSPPPPPPPSSPSPPPPPPPPLPSELPPPVPLSSLIPPPSLPPQSSMPPQPFQLSAHQDYCRTQMTSNISHQGHLNAAMKHDMFSQPPPFEYGHSDPYMASQASHQIIHRPYHPVALTSQTPTNHLSYPNPTVQHHVQQSYARPYSLPSLPNGRKQFSIDEQWRMPSSEFSSDNQNGNWIGVGRTPSCAGPAFAQDGYFRSPVERPPTTNNVGFQLPVHNQLTSAAPMPVPPAVHGIPQVLPCRPHISAHNCWRPA</sequence>
<feature type="region of interest" description="Disordered" evidence="8">
    <location>
        <begin position="854"/>
        <end position="968"/>
    </location>
</feature>
<evidence type="ECO:0000313" key="10">
    <source>
        <dbReference type="EMBL" id="KAF6160847.1"/>
    </source>
</evidence>
<dbReference type="Pfam" id="PF04818">
    <property type="entry name" value="CID"/>
    <property type="match status" value="1"/>
</dbReference>
<feature type="region of interest" description="Disordered" evidence="8">
    <location>
        <begin position="805"/>
        <end position="840"/>
    </location>
</feature>
<proteinExistence type="predicted"/>
<dbReference type="AlphaFoldDB" id="A0A7J7N162"/>
<feature type="compositionally biased region" description="Basic and acidic residues" evidence="8">
    <location>
        <begin position="815"/>
        <end position="829"/>
    </location>
</feature>
<dbReference type="GO" id="GO:0009908">
    <property type="term" value="P:flower development"/>
    <property type="evidence" value="ECO:0007669"/>
    <property type="project" value="UniProtKB-KW"/>
</dbReference>
<feature type="compositionally biased region" description="Polar residues" evidence="8">
    <location>
        <begin position="434"/>
        <end position="466"/>
    </location>
</feature>
<feature type="compositionally biased region" description="Basic and acidic residues" evidence="8">
    <location>
        <begin position="275"/>
        <end position="292"/>
    </location>
</feature>
<dbReference type="PANTHER" id="PTHR12550:SF70">
    <property type="entry name" value="JIL-1 ANCHORING AND STABILIZING PROTEIN, ISOFORM A"/>
    <property type="match status" value="1"/>
</dbReference>
<comment type="caution">
    <text evidence="10">The sequence shown here is derived from an EMBL/GenBank/DDBJ whole genome shotgun (WGS) entry which is preliminary data.</text>
</comment>
<name>A0A7J7N162_9MAGN</name>
<dbReference type="EMBL" id="JACGCM010001155">
    <property type="protein sequence ID" value="KAF6160847.1"/>
    <property type="molecule type" value="Genomic_DNA"/>
</dbReference>
<evidence type="ECO:0000256" key="2">
    <source>
        <dbReference type="ARBA" id="ARBA00022473"/>
    </source>
</evidence>
<evidence type="ECO:0000256" key="6">
    <source>
        <dbReference type="ARBA" id="ARBA00023163"/>
    </source>
</evidence>
<feature type="region of interest" description="Disordered" evidence="8">
    <location>
        <begin position="275"/>
        <end position="296"/>
    </location>
</feature>
<evidence type="ECO:0000256" key="1">
    <source>
        <dbReference type="ARBA" id="ARBA00004123"/>
    </source>
</evidence>
<evidence type="ECO:0000256" key="4">
    <source>
        <dbReference type="ARBA" id="ARBA00023015"/>
    </source>
</evidence>
<dbReference type="Proteomes" id="UP000541444">
    <property type="component" value="Unassembled WGS sequence"/>
</dbReference>
<dbReference type="PROSITE" id="PS51391">
    <property type="entry name" value="CID"/>
    <property type="match status" value="1"/>
</dbReference>
<dbReference type="PANTHER" id="PTHR12550">
    <property type="entry name" value="HEPATOMA-DERIVED GROWTH FACTOR-RELATED"/>
    <property type="match status" value="1"/>
</dbReference>
<reference evidence="10 11" key="1">
    <citation type="journal article" date="2020" name="IScience">
        <title>Genome Sequencing of the Endangered Kingdonia uniflora (Circaeasteraceae, Ranunculales) Reveals Potential Mechanisms of Evolutionary Specialization.</title>
        <authorList>
            <person name="Sun Y."/>
            <person name="Deng T."/>
            <person name="Zhang A."/>
            <person name="Moore M.J."/>
            <person name="Landis J.B."/>
            <person name="Lin N."/>
            <person name="Zhang H."/>
            <person name="Zhang X."/>
            <person name="Huang J."/>
            <person name="Zhang X."/>
            <person name="Sun H."/>
            <person name="Wang H."/>
        </authorList>
    </citation>
    <scope>NUCLEOTIDE SEQUENCE [LARGE SCALE GENOMIC DNA]</scope>
    <source>
        <strain evidence="10">TB1705</strain>
        <tissue evidence="10">Leaf</tissue>
    </source>
</reference>
<feature type="region of interest" description="Disordered" evidence="8">
    <location>
        <begin position="79"/>
        <end position="99"/>
    </location>
</feature>
<keyword evidence="7" id="KW-0539">Nucleus</keyword>
<keyword evidence="4" id="KW-0805">Transcription regulation</keyword>
<feature type="compositionally biased region" description="Polar residues" evidence="8">
    <location>
        <begin position="13"/>
        <end position="27"/>
    </location>
</feature>
<feature type="region of interest" description="Disordered" evidence="8">
    <location>
        <begin position="122"/>
        <end position="222"/>
    </location>
</feature>
<evidence type="ECO:0000259" key="9">
    <source>
        <dbReference type="PROSITE" id="PS51391"/>
    </source>
</evidence>
<protein>
    <recommendedName>
        <fullName evidence="9">CID domain-containing protein</fullName>
    </recommendedName>
</protein>
<feature type="compositionally biased region" description="Polar residues" evidence="8">
    <location>
        <begin position="195"/>
        <end position="207"/>
    </location>
</feature>
<dbReference type="GO" id="GO:0005634">
    <property type="term" value="C:nucleus"/>
    <property type="evidence" value="ECO:0007669"/>
    <property type="project" value="UniProtKB-SubCell"/>
</dbReference>
<evidence type="ECO:0000256" key="5">
    <source>
        <dbReference type="ARBA" id="ARBA00023089"/>
    </source>
</evidence>
<feature type="region of interest" description="Disordered" evidence="8">
    <location>
        <begin position="585"/>
        <end position="610"/>
    </location>
</feature>
<accession>A0A7J7N162</accession>
<feature type="domain" description="CID" evidence="9">
    <location>
        <begin position="612"/>
        <end position="753"/>
    </location>
</feature>
<dbReference type="FunFam" id="1.25.40.90:FF:000037">
    <property type="entry name" value="Enhancer of ag-4 2"/>
    <property type="match status" value="1"/>
</dbReference>
<evidence type="ECO:0000313" key="11">
    <source>
        <dbReference type="Proteomes" id="UP000541444"/>
    </source>
</evidence>
<feature type="compositionally biased region" description="Basic and acidic residues" evidence="8">
    <location>
        <begin position="46"/>
        <end position="55"/>
    </location>
</feature>
<keyword evidence="3" id="KW-0507">mRNA processing</keyword>
<evidence type="ECO:0000256" key="8">
    <source>
        <dbReference type="SAM" id="MobiDB-lite"/>
    </source>
</evidence>
<evidence type="ECO:0000256" key="7">
    <source>
        <dbReference type="ARBA" id="ARBA00023242"/>
    </source>
</evidence>
<dbReference type="InterPro" id="IPR006569">
    <property type="entry name" value="CID_dom"/>
</dbReference>
<feature type="compositionally biased region" description="Basic and acidic residues" evidence="8">
    <location>
        <begin position="160"/>
        <end position="181"/>
    </location>
</feature>
<dbReference type="GO" id="GO:0006397">
    <property type="term" value="P:mRNA processing"/>
    <property type="evidence" value="ECO:0007669"/>
    <property type="project" value="UniProtKB-KW"/>
</dbReference>
<feature type="region of interest" description="Disordered" evidence="8">
    <location>
        <begin position="13"/>
        <end position="55"/>
    </location>
</feature>